<reference evidence="9" key="1">
    <citation type="submission" date="2011-12" db="EMBL/GenBank/DDBJ databases">
        <title>The Draft Genome of Lepisosteus oculatus.</title>
        <authorList>
            <consortium name="The Broad Institute Genome Assembly &amp; Analysis Group"/>
            <consortium name="Computational R&amp;D Group"/>
            <consortium name="and Sequencing Platform"/>
            <person name="Di Palma F."/>
            <person name="Alfoldi J."/>
            <person name="Johnson J."/>
            <person name="Berlin A."/>
            <person name="Gnerre S."/>
            <person name="Jaffe D."/>
            <person name="MacCallum I."/>
            <person name="Young S."/>
            <person name="Walker B.J."/>
            <person name="Lander E.S."/>
            <person name="Lindblad-Toh K."/>
        </authorList>
    </citation>
    <scope>NUCLEOTIDE SEQUENCE [LARGE SCALE GENOMIC DNA]</scope>
</reference>
<reference evidence="8" key="2">
    <citation type="submission" date="2025-08" db="UniProtKB">
        <authorList>
            <consortium name="Ensembl"/>
        </authorList>
    </citation>
    <scope>IDENTIFICATION</scope>
</reference>
<dbReference type="eggNOG" id="KOG2361">
    <property type="taxonomic scope" value="Eukaryota"/>
</dbReference>
<dbReference type="GeneID" id="102689128"/>
<evidence type="ECO:0000313" key="9">
    <source>
        <dbReference type="Proteomes" id="UP000018468"/>
    </source>
</evidence>
<evidence type="ECO:0000313" key="8">
    <source>
        <dbReference type="Ensembl" id="ENSLOCP00000009414.1"/>
    </source>
</evidence>
<comment type="function">
    <text evidence="6">S-adenosyl-L-methionine-dependent methyltransferase.</text>
</comment>
<dbReference type="SUPFAM" id="SSF53335">
    <property type="entry name" value="S-adenosyl-L-methionine-dependent methyltransferases"/>
    <property type="match status" value="1"/>
</dbReference>
<keyword evidence="2 6" id="KW-0489">Methyltransferase</keyword>
<dbReference type="OrthoDB" id="417697at2759"/>
<keyword evidence="3 6" id="KW-0808">Transferase</keyword>
<evidence type="ECO:0000256" key="6">
    <source>
        <dbReference type="PIRNR" id="PIRNR037755"/>
    </source>
</evidence>
<dbReference type="GO" id="GO:0008033">
    <property type="term" value="P:tRNA processing"/>
    <property type="evidence" value="ECO:0007669"/>
    <property type="project" value="UniProtKB-KW"/>
</dbReference>
<proteinExistence type="inferred from homology"/>
<dbReference type="CDD" id="cd02440">
    <property type="entry name" value="AdoMet_MTases"/>
    <property type="match status" value="1"/>
</dbReference>
<name>W5MM05_LEPOC</name>
<evidence type="ECO:0000256" key="5">
    <source>
        <dbReference type="ARBA" id="ARBA00022694"/>
    </source>
</evidence>
<dbReference type="Proteomes" id="UP000018468">
    <property type="component" value="Linkage group LG12"/>
</dbReference>
<dbReference type="EC" id="2.1.1.-" evidence="6"/>
<dbReference type="EMBL" id="AHAT01020088">
    <property type="status" value="NOT_ANNOTATED_CDS"/>
    <property type="molecule type" value="Genomic_DNA"/>
</dbReference>
<evidence type="ECO:0000256" key="3">
    <source>
        <dbReference type="ARBA" id="ARBA00022679"/>
    </source>
</evidence>
<evidence type="ECO:0000256" key="4">
    <source>
        <dbReference type="ARBA" id="ARBA00022691"/>
    </source>
</evidence>
<dbReference type="HOGENOM" id="CLU_029724_0_2_1"/>
<accession>W5MM05</accession>
<dbReference type="EMBL" id="AHAT01020087">
    <property type="status" value="NOT_ANNOTATED_CDS"/>
    <property type="molecule type" value="Genomic_DNA"/>
</dbReference>
<protein>
    <recommendedName>
        <fullName evidence="6">tRNA N(3)-cytidine methyltransferase</fullName>
        <ecNumber evidence="6">2.1.1.-</ecNumber>
    </recommendedName>
</protein>
<dbReference type="Ensembl" id="ENSLOCT00000009425.1">
    <property type="protein sequence ID" value="ENSLOCP00000009414.1"/>
    <property type="gene ID" value="ENSLOCG00000007749.1"/>
</dbReference>
<dbReference type="GeneTree" id="ENSGT00940000159683"/>
<dbReference type="CTD" id="79828"/>
<dbReference type="Pfam" id="PF08242">
    <property type="entry name" value="Methyltransf_12"/>
    <property type="match status" value="1"/>
</dbReference>
<dbReference type="PANTHER" id="PTHR22809">
    <property type="entry name" value="METHYLTRANSFERASE-RELATED"/>
    <property type="match status" value="1"/>
</dbReference>
<dbReference type="InterPro" id="IPR029063">
    <property type="entry name" value="SAM-dependent_MTases_sf"/>
</dbReference>
<dbReference type="PIRSF" id="PIRSF037755">
    <property type="entry name" value="Mettl2_prd"/>
    <property type="match status" value="1"/>
</dbReference>
<evidence type="ECO:0000259" key="7">
    <source>
        <dbReference type="Pfam" id="PF08242"/>
    </source>
</evidence>
<keyword evidence="5" id="KW-0819">tRNA processing</keyword>
<dbReference type="GO" id="GO:0032259">
    <property type="term" value="P:methylation"/>
    <property type="evidence" value="ECO:0007669"/>
    <property type="project" value="UniProtKB-KW"/>
</dbReference>
<dbReference type="InterPro" id="IPR026113">
    <property type="entry name" value="METTL2/6/8-like"/>
</dbReference>
<dbReference type="OMA" id="PDRMQSV"/>
<evidence type="ECO:0000256" key="1">
    <source>
        <dbReference type="ARBA" id="ARBA00009725"/>
    </source>
</evidence>
<dbReference type="Gene3D" id="3.40.50.150">
    <property type="entry name" value="Vaccinia Virus protein VP39"/>
    <property type="match status" value="1"/>
</dbReference>
<dbReference type="Bgee" id="ENSLOCG00000007749">
    <property type="expression patterns" value="Expressed in testis and 13 other cell types or tissues"/>
</dbReference>
<dbReference type="PANTHER" id="PTHR22809:SF3">
    <property type="entry name" value="TRNA N(3)-METHYLCYTIDINE METHYLTRANSFERASE"/>
    <property type="match status" value="1"/>
</dbReference>
<reference evidence="8" key="3">
    <citation type="submission" date="2025-09" db="UniProtKB">
        <authorList>
            <consortium name="Ensembl"/>
        </authorList>
    </citation>
    <scope>IDENTIFICATION</scope>
</reference>
<dbReference type="GO" id="GO:0052735">
    <property type="term" value="F:tRNA (cytidine-3-)-methyltransferase activity"/>
    <property type="evidence" value="ECO:0000318"/>
    <property type="project" value="GO_Central"/>
</dbReference>
<dbReference type="STRING" id="7918.ENSLOCP00000009414"/>
<keyword evidence="4" id="KW-0949">S-adenosyl-L-methionine</keyword>
<evidence type="ECO:0000256" key="2">
    <source>
        <dbReference type="ARBA" id="ARBA00022603"/>
    </source>
</evidence>
<organism evidence="8 9">
    <name type="scientific">Lepisosteus oculatus</name>
    <name type="common">Spotted gar</name>
    <dbReference type="NCBI Taxonomy" id="7918"/>
    <lineage>
        <taxon>Eukaryota</taxon>
        <taxon>Metazoa</taxon>
        <taxon>Chordata</taxon>
        <taxon>Craniata</taxon>
        <taxon>Vertebrata</taxon>
        <taxon>Euteleostomi</taxon>
        <taxon>Actinopterygii</taxon>
        <taxon>Neopterygii</taxon>
        <taxon>Holostei</taxon>
        <taxon>Semionotiformes</taxon>
        <taxon>Lepisosteidae</taxon>
        <taxon>Lepisosteus</taxon>
    </lineage>
</organism>
<feature type="domain" description="Methyltransferase type 12" evidence="7">
    <location>
        <begin position="195"/>
        <end position="297"/>
    </location>
</feature>
<dbReference type="AlphaFoldDB" id="W5MM05"/>
<sequence length="386" mass="44163">MSRGVSMRGVCGLFLSLWKKTGTHCRRRITSRPPVPLGGRILTNPDDVFQHNTWDHVQWSEEEKEHARKKAEENSIVQVPVEEQVKYDKDASGYWDGFYKTHQNKFFKDRNWLFQEFPEILSARTSCAEDLAAPLAGSHSSGASRGEVVSALGRAHTAHGGGENRHLCQRMAVEQEEGRRTDIFPGRHATFRIFEVGCGPGNSVFPILNSMKDTGAFLYCCDFSSHAVKLVKAHPRYCPAQCHVFVHDVCDETATFPFPPKSLDIILVVFVLSSIHPERMQGVVKRLTQFLKPGGVFLFRDYGRYDMSQLRFKQGRCLSENFYARGDGTCVYFFTRDEVHHLFVSAGLQEIQNLEDRRLQVNRKKGVVMRRVWVQSKYQKPWDTDV</sequence>
<comment type="similarity">
    <text evidence="1 6">Belongs to the methyltransferase superfamily. METL family.</text>
</comment>
<keyword evidence="9" id="KW-1185">Reference proteome</keyword>
<dbReference type="InterPro" id="IPR013217">
    <property type="entry name" value="Methyltransf_12"/>
</dbReference>
<dbReference type="InParanoid" id="W5MM05"/>